<accession>A0A9W6U5E7</accession>
<feature type="chain" id="PRO_5040928608" evidence="1">
    <location>
        <begin position="21"/>
        <end position="88"/>
    </location>
</feature>
<dbReference type="EMBL" id="BSXT01000409">
    <property type="protein sequence ID" value="GMF26685.1"/>
    <property type="molecule type" value="Genomic_DNA"/>
</dbReference>
<gene>
    <name evidence="2" type="ORF">Pfra01_000510700</name>
</gene>
<protein>
    <submittedName>
        <fullName evidence="2">Unnamed protein product</fullName>
    </submittedName>
</protein>
<evidence type="ECO:0000313" key="2">
    <source>
        <dbReference type="EMBL" id="GMF26685.1"/>
    </source>
</evidence>
<feature type="signal peptide" evidence="1">
    <location>
        <begin position="1"/>
        <end position="20"/>
    </location>
</feature>
<dbReference type="AlphaFoldDB" id="A0A9W6U5E7"/>
<evidence type="ECO:0000256" key="1">
    <source>
        <dbReference type="SAM" id="SignalP"/>
    </source>
</evidence>
<keyword evidence="3" id="KW-1185">Reference proteome</keyword>
<comment type="caution">
    <text evidence="2">The sequence shown here is derived from an EMBL/GenBank/DDBJ whole genome shotgun (WGS) entry which is preliminary data.</text>
</comment>
<proteinExistence type="predicted"/>
<evidence type="ECO:0000313" key="3">
    <source>
        <dbReference type="Proteomes" id="UP001165121"/>
    </source>
</evidence>
<sequence length="88" mass="9434">MSDLMNRALWMWRTLGVLEGCAYLVVKRMVHGSDESCTFVQLAMTVSEVLRQNWACMSALAFGPDVEVAGAAEVGGGTDPATRTGCCC</sequence>
<reference evidence="2" key="1">
    <citation type="submission" date="2023-04" db="EMBL/GenBank/DDBJ databases">
        <title>Phytophthora fragariaefolia NBRC 109709.</title>
        <authorList>
            <person name="Ichikawa N."/>
            <person name="Sato H."/>
            <person name="Tonouchi N."/>
        </authorList>
    </citation>
    <scope>NUCLEOTIDE SEQUENCE</scope>
    <source>
        <strain evidence="2">NBRC 109709</strain>
    </source>
</reference>
<organism evidence="2 3">
    <name type="scientific">Phytophthora fragariaefolia</name>
    <dbReference type="NCBI Taxonomy" id="1490495"/>
    <lineage>
        <taxon>Eukaryota</taxon>
        <taxon>Sar</taxon>
        <taxon>Stramenopiles</taxon>
        <taxon>Oomycota</taxon>
        <taxon>Peronosporomycetes</taxon>
        <taxon>Peronosporales</taxon>
        <taxon>Peronosporaceae</taxon>
        <taxon>Phytophthora</taxon>
    </lineage>
</organism>
<keyword evidence="1" id="KW-0732">Signal</keyword>
<dbReference type="Proteomes" id="UP001165121">
    <property type="component" value="Unassembled WGS sequence"/>
</dbReference>
<name>A0A9W6U5E7_9STRA</name>